<proteinExistence type="predicted"/>
<dbReference type="Proteomes" id="UP001486565">
    <property type="component" value="Chromosome"/>
</dbReference>
<organism evidence="1 2">
    <name type="scientific">Defluviitalea saccharophila</name>
    <dbReference type="NCBI Taxonomy" id="879970"/>
    <lineage>
        <taxon>Bacteria</taxon>
        <taxon>Bacillati</taxon>
        <taxon>Bacillota</taxon>
        <taxon>Clostridia</taxon>
        <taxon>Lachnospirales</taxon>
        <taxon>Defluviitaleaceae</taxon>
        <taxon>Defluviitalea</taxon>
    </lineage>
</organism>
<gene>
    <name evidence="1" type="ORF">QBE51_03790</name>
</gene>
<evidence type="ECO:0000313" key="2">
    <source>
        <dbReference type="Proteomes" id="UP001486565"/>
    </source>
</evidence>
<dbReference type="RefSeq" id="WP_341877624.1">
    <property type="nucleotide sequence ID" value="NZ_CP121687.1"/>
</dbReference>
<sequence>MNNRDKKIIARINKERRMKDLKKKLYCYFLKRRSFGLTLKMGR</sequence>
<protein>
    <submittedName>
        <fullName evidence="1">Uncharacterized protein</fullName>
    </submittedName>
</protein>
<evidence type="ECO:0000313" key="1">
    <source>
        <dbReference type="EMBL" id="WZL70663.1"/>
    </source>
</evidence>
<dbReference type="EMBL" id="CP121687">
    <property type="protein sequence ID" value="WZL70663.1"/>
    <property type="molecule type" value="Genomic_DNA"/>
</dbReference>
<reference evidence="1 2" key="1">
    <citation type="submission" date="2023-03" db="EMBL/GenBank/DDBJ databases">
        <title>Novel Species.</title>
        <authorList>
            <person name="Ma S."/>
        </authorList>
    </citation>
    <scope>NUCLEOTIDE SEQUENCE [LARGE SCALE GENOMIC DNA]</scope>
    <source>
        <strain evidence="1 2">LIND6LT2</strain>
    </source>
</reference>
<keyword evidence="2" id="KW-1185">Reference proteome</keyword>
<name>A0ABZ2Y5N1_9FIRM</name>
<accession>A0ABZ2Y5N1</accession>